<evidence type="ECO:0000313" key="3">
    <source>
        <dbReference type="Proteomes" id="UP000007264"/>
    </source>
</evidence>
<evidence type="ECO:0000313" key="2">
    <source>
        <dbReference type="EMBL" id="EIE26700.1"/>
    </source>
</evidence>
<proteinExistence type="predicted"/>
<sequence>MDGKDGATGATGEAATGATGGFGPTGPTGPTGANGSLCVGPPVYLSFDETEGANPIANADNSDRKLAAADGPSRDPALPTSYTYHGLQLAPLEGTTSITDKDQLFSGGPTFNTNSSLLLTVDSANPSVSSLTLSATAGSFSVFSLYTYSLNPLGCGGGNAVTIVGGPQKRRLTQCNTPGVQIIGTLAGARVGACEVGTISLVQLSPQYVVFPPGCVVDTLQFVPEGVSDLVIDNVVTCAATADSSLTLAA</sequence>
<dbReference type="GeneID" id="17044710"/>
<feature type="compositionally biased region" description="Low complexity" evidence="1">
    <location>
        <begin position="7"/>
        <end position="17"/>
    </location>
</feature>
<gene>
    <name evidence="2" type="ORF">COCSUDRAFT_64618</name>
</gene>
<evidence type="ECO:0000256" key="1">
    <source>
        <dbReference type="SAM" id="MobiDB-lite"/>
    </source>
</evidence>
<dbReference type="AlphaFoldDB" id="I0Z7T1"/>
<dbReference type="RefSeq" id="XP_005651244.1">
    <property type="nucleotide sequence ID" value="XM_005651187.1"/>
</dbReference>
<name>I0Z7T1_COCSC</name>
<dbReference type="EMBL" id="AGSI01000002">
    <property type="protein sequence ID" value="EIE26700.1"/>
    <property type="molecule type" value="Genomic_DNA"/>
</dbReference>
<dbReference type="Proteomes" id="UP000007264">
    <property type="component" value="Unassembled WGS sequence"/>
</dbReference>
<protein>
    <submittedName>
        <fullName evidence="2">Uncharacterized protein</fullName>
    </submittedName>
</protein>
<feature type="region of interest" description="Disordered" evidence="1">
    <location>
        <begin position="1"/>
        <end position="34"/>
    </location>
</feature>
<organism evidence="2 3">
    <name type="scientific">Coccomyxa subellipsoidea (strain C-169)</name>
    <name type="common">Green microalga</name>
    <dbReference type="NCBI Taxonomy" id="574566"/>
    <lineage>
        <taxon>Eukaryota</taxon>
        <taxon>Viridiplantae</taxon>
        <taxon>Chlorophyta</taxon>
        <taxon>core chlorophytes</taxon>
        <taxon>Trebouxiophyceae</taxon>
        <taxon>Trebouxiophyceae incertae sedis</taxon>
        <taxon>Coccomyxaceae</taxon>
        <taxon>Coccomyxa</taxon>
        <taxon>Coccomyxa subellipsoidea</taxon>
    </lineage>
</organism>
<reference evidence="2 3" key="1">
    <citation type="journal article" date="2012" name="Genome Biol.">
        <title>The genome of the polar eukaryotic microalga coccomyxa subellipsoidea reveals traits of cold adaptation.</title>
        <authorList>
            <person name="Blanc G."/>
            <person name="Agarkova I."/>
            <person name="Grimwood J."/>
            <person name="Kuo A."/>
            <person name="Brueggeman A."/>
            <person name="Dunigan D."/>
            <person name="Gurnon J."/>
            <person name="Ladunga I."/>
            <person name="Lindquist E."/>
            <person name="Lucas S."/>
            <person name="Pangilinan J."/>
            <person name="Proschold T."/>
            <person name="Salamov A."/>
            <person name="Schmutz J."/>
            <person name="Weeks D."/>
            <person name="Yamada T."/>
            <person name="Claverie J.M."/>
            <person name="Grigoriev I."/>
            <person name="Van Etten J."/>
            <person name="Lomsadze A."/>
            <person name="Borodovsky M."/>
        </authorList>
    </citation>
    <scope>NUCLEOTIDE SEQUENCE [LARGE SCALE GENOMIC DNA]</scope>
    <source>
        <strain evidence="2 3">C-169</strain>
    </source>
</reference>
<feature type="region of interest" description="Disordered" evidence="1">
    <location>
        <begin position="54"/>
        <end position="78"/>
    </location>
</feature>
<keyword evidence="3" id="KW-1185">Reference proteome</keyword>
<dbReference type="KEGG" id="csl:COCSUDRAFT_64618"/>
<dbReference type="OrthoDB" id="519636at2759"/>
<accession>I0Z7T1</accession>
<comment type="caution">
    <text evidence="2">The sequence shown here is derived from an EMBL/GenBank/DDBJ whole genome shotgun (WGS) entry which is preliminary data.</text>
</comment>